<dbReference type="EMBL" id="SJTH01000007">
    <property type="protein sequence ID" value="TCJ04702.1"/>
    <property type="molecule type" value="Genomic_DNA"/>
</dbReference>
<gene>
    <name evidence="2" type="ORF">E0Y62_07800</name>
</gene>
<keyword evidence="1" id="KW-0812">Transmembrane</keyword>
<sequence>MKLLIAFVFIILLIALVGTLMVTRKTDEKYSETAKKNTANLTLIYVAVIFLSTIALGVYISFSG</sequence>
<name>A0A4R1AXQ4_9BACI</name>
<dbReference type="Proteomes" id="UP000293846">
    <property type="component" value="Unassembled WGS sequence"/>
</dbReference>
<evidence type="ECO:0000313" key="3">
    <source>
        <dbReference type="Proteomes" id="UP000293846"/>
    </source>
</evidence>
<evidence type="ECO:0008006" key="4">
    <source>
        <dbReference type="Google" id="ProtNLM"/>
    </source>
</evidence>
<evidence type="ECO:0000256" key="1">
    <source>
        <dbReference type="SAM" id="Phobius"/>
    </source>
</evidence>
<organism evidence="2 3">
    <name type="scientific">Cytobacillus praedii</name>
    <dbReference type="NCBI Taxonomy" id="1742358"/>
    <lineage>
        <taxon>Bacteria</taxon>
        <taxon>Bacillati</taxon>
        <taxon>Bacillota</taxon>
        <taxon>Bacilli</taxon>
        <taxon>Bacillales</taxon>
        <taxon>Bacillaceae</taxon>
        <taxon>Cytobacillus</taxon>
    </lineage>
</organism>
<dbReference type="OrthoDB" id="2930540at2"/>
<reference evidence="2 3" key="1">
    <citation type="submission" date="2019-03" db="EMBL/GenBank/DDBJ databases">
        <authorList>
            <person name="Jensen L."/>
            <person name="Storgaard J."/>
            <person name="Sulaj E."/>
            <person name="Schramm A."/>
            <person name="Marshall I.P.G."/>
        </authorList>
    </citation>
    <scope>NUCLEOTIDE SEQUENCE [LARGE SCALE GENOMIC DNA]</scope>
    <source>
        <strain evidence="2 3">2017H2G3</strain>
    </source>
</reference>
<keyword evidence="3" id="KW-1185">Reference proteome</keyword>
<accession>A0A4R1AXQ4</accession>
<proteinExistence type="predicted"/>
<dbReference type="RefSeq" id="WP_057763453.1">
    <property type="nucleotide sequence ID" value="NZ_CP183326.1"/>
</dbReference>
<comment type="caution">
    <text evidence="2">The sequence shown here is derived from an EMBL/GenBank/DDBJ whole genome shotgun (WGS) entry which is preliminary data.</text>
</comment>
<feature type="transmembrane region" description="Helical" evidence="1">
    <location>
        <begin position="43"/>
        <end position="62"/>
    </location>
</feature>
<keyword evidence="1" id="KW-0472">Membrane</keyword>
<keyword evidence="1" id="KW-1133">Transmembrane helix</keyword>
<dbReference type="STRING" id="1742358.GCA_001439605_04727"/>
<protein>
    <recommendedName>
        <fullName evidence="4">BshB3 potential contributor to bacillithiol synthesis</fullName>
    </recommendedName>
</protein>
<evidence type="ECO:0000313" key="2">
    <source>
        <dbReference type="EMBL" id="TCJ04702.1"/>
    </source>
</evidence>
<dbReference type="AlphaFoldDB" id="A0A4R1AXQ4"/>